<protein>
    <submittedName>
        <fullName evidence="2">Uncharacterized protein</fullName>
    </submittedName>
</protein>
<evidence type="ECO:0000313" key="2">
    <source>
        <dbReference type="EMBL" id="KAH3865328.1"/>
    </source>
</evidence>
<proteinExistence type="predicted"/>
<feature type="region of interest" description="Disordered" evidence="1">
    <location>
        <begin position="45"/>
        <end position="67"/>
    </location>
</feature>
<reference evidence="2" key="2">
    <citation type="submission" date="2020-11" db="EMBL/GenBank/DDBJ databases">
        <authorList>
            <person name="McCartney M.A."/>
            <person name="Auch B."/>
            <person name="Kono T."/>
            <person name="Mallez S."/>
            <person name="Becker A."/>
            <person name="Gohl D.M."/>
            <person name="Silverstein K.A.T."/>
            <person name="Koren S."/>
            <person name="Bechman K.B."/>
            <person name="Herman A."/>
            <person name="Abrahante J.E."/>
            <person name="Garbe J."/>
        </authorList>
    </citation>
    <scope>NUCLEOTIDE SEQUENCE</scope>
    <source>
        <strain evidence="2">Duluth1</strain>
        <tissue evidence="2">Whole animal</tissue>
    </source>
</reference>
<feature type="compositionally biased region" description="Low complexity" evidence="1">
    <location>
        <begin position="57"/>
        <end position="67"/>
    </location>
</feature>
<organism evidence="2 3">
    <name type="scientific">Dreissena polymorpha</name>
    <name type="common">Zebra mussel</name>
    <name type="synonym">Mytilus polymorpha</name>
    <dbReference type="NCBI Taxonomy" id="45954"/>
    <lineage>
        <taxon>Eukaryota</taxon>
        <taxon>Metazoa</taxon>
        <taxon>Spiralia</taxon>
        <taxon>Lophotrochozoa</taxon>
        <taxon>Mollusca</taxon>
        <taxon>Bivalvia</taxon>
        <taxon>Autobranchia</taxon>
        <taxon>Heteroconchia</taxon>
        <taxon>Euheterodonta</taxon>
        <taxon>Imparidentia</taxon>
        <taxon>Neoheterodontei</taxon>
        <taxon>Myida</taxon>
        <taxon>Dreissenoidea</taxon>
        <taxon>Dreissenidae</taxon>
        <taxon>Dreissena</taxon>
    </lineage>
</organism>
<dbReference type="EMBL" id="JAIWYP010000002">
    <property type="protein sequence ID" value="KAH3865328.1"/>
    <property type="molecule type" value="Genomic_DNA"/>
</dbReference>
<keyword evidence="3" id="KW-1185">Reference proteome</keyword>
<comment type="caution">
    <text evidence="2">The sequence shown here is derived from an EMBL/GenBank/DDBJ whole genome shotgun (WGS) entry which is preliminary data.</text>
</comment>
<accession>A0A9D4LVB9</accession>
<sequence>MWVSRGEGRYEKHCEICGKVCRISNMVRHRKRYCLLSTKREQLLGKMNPSVNKSEKNSTSSSNGKGY</sequence>
<dbReference type="Proteomes" id="UP000828390">
    <property type="component" value="Unassembled WGS sequence"/>
</dbReference>
<evidence type="ECO:0000256" key="1">
    <source>
        <dbReference type="SAM" id="MobiDB-lite"/>
    </source>
</evidence>
<gene>
    <name evidence="2" type="ORF">DPMN_028367</name>
</gene>
<reference evidence="2" key="1">
    <citation type="journal article" date="2019" name="bioRxiv">
        <title>The Genome of the Zebra Mussel, Dreissena polymorpha: A Resource for Invasive Species Research.</title>
        <authorList>
            <person name="McCartney M.A."/>
            <person name="Auch B."/>
            <person name="Kono T."/>
            <person name="Mallez S."/>
            <person name="Zhang Y."/>
            <person name="Obille A."/>
            <person name="Becker A."/>
            <person name="Abrahante J.E."/>
            <person name="Garbe J."/>
            <person name="Badalamenti J.P."/>
            <person name="Herman A."/>
            <person name="Mangelson H."/>
            <person name="Liachko I."/>
            <person name="Sullivan S."/>
            <person name="Sone E.D."/>
            <person name="Koren S."/>
            <person name="Silverstein K.A.T."/>
            <person name="Beckman K.B."/>
            <person name="Gohl D.M."/>
        </authorList>
    </citation>
    <scope>NUCLEOTIDE SEQUENCE</scope>
    <source>
        <strain evidence="2">Duluth1</strain>
        <tissue evidence="2">Whole animal</tissue>
    </source>
</reference>
<dbReference type="AlphaFoldDB" id="A0A9D4LVB9"/>
<evidence type="ECO:0000313" key="3">
    <source>
        <dbReference type="Proteomes" id="UP000828390"/>
    </source>
</evidence>
<name>A0A9D4LVB9_DREPO</name>